<organism evidence="2 3">
    <name type="scientific">Paraburkholderia rhizosphaerae</name>
    <dbReference type="NCBI Taxonomy" id="480658"/>
    <lineage>
        <taxon>Bacteria</taxon>
        <taxon>Pseudomonadati</taxon>
        <taxon>Pseudomonadota</taxon>
        <taxon>Betaproteobacteria</taxon>
        <taxon>Burkholderiales</taxon>
        <taxon>Burkholderiaceae</taxon>
        <taxon>Paraburkholderia</taxon>
    </lineage>
</organism>
<proteinExistence type="predicted"/>
<protein>
    <recommendedName>
        <fullName evidence="4">Tfp pilus assembly protein PilX</fullName>
    </recommendedName>
</protein>
<feature type="compositionally biased region" description="Basic residues" evidence="1">
    <location>
        <begin position="10"/>
        <end position="19"/>
    </location>
</feature>
<sequence length="196" mass="21397">MMRCGPKPTRAMKRHTVRRGGRDPRRNSAPRAPRRTRNRGAALPVVLMLSSMMLATSAAWFETSVAAARGAANLYDQLVAFHAADSALTLCSQRVLAGDVSSAEPFGDGEPVAWKSPATFGATAFAPVAKWQGSFEPPQCVIEAWRLSTRPSAHAWLITSRGYGSTQDAQAWLQLQLVVDNGGVERHWRRIAARPF</sequence>
<feature type="region of interest" description="Disordered" evidence="1">
    <location>
        <begin position="1"/>
        <end position="37"/>
    </location>
</feature>
<evidence type="ECO:0008006" key="4">
    <source>
        <dbReference type="Google" id="ProtNLM"/>
    </source>
</evidence>
<gene>
    <name evidence="2" type="ORF">BX592_12518</name>
</gene>
<evidence type="ECO:0000313" key="3">
    <source>
        <dbReference type="Proteomes" id="UP000295509"/>
    </source>
</evidence>
<dbReference type="EMBL" id="SORE01000025">
    <property type="protein sequence ID" value="TDY40374.1"/>
    <property type="molecule type" value="Genomic_DNA"/>
</dbReference>
<keyword evidence="3" id="KW-1185">Reference proteome</keyword>
<name>A0A4V3HDB6_9BURK</name>
<evidence type="ECO:0000256" key="1">
    <source>
        <dbReference type="SAM" id="MobiDB-lite"/>
    </source>
</evidence>
<dbReference type="Proteomes" id="UP000295509">
    <property type="component" value="Unassembled WGS sequence"/>
</dbReference>
<evidence type="ECO:0000313" key="2">
    <source>
        <dbReference type="EMBL" id="TDY40374.1"/>
    </source>
</evidence>
<dbReference type="AlphaFoldDB" id="A0A4V3HDB6"/>
<accession>A0A4V3HDB6</accession>
<reference evidence="2 3" key="1">
    <citation type="submission" date="2019-03" db="EMBL/GenBank/DDBJ databases">
        <title>Genomic Encyclopedia of Type Strains, Phase III (KMG-III): the genomes of soil and plant-associated and newly described type strains.</title>
        <authorList>
            <person name="Whitman W."/>
        </authorList>
    </citation>
    <scope>NUCLEOTIDE SEQUENCE [LARGE SCALE GENOMIC DNA]</scope>
    <source>
        <strain evidence="2 3">LMG 29544</strain>
    </source>
</reference>
<comment type="caution">
    <text evidence="2">The sequence shown here is derived from an EMBL/GenBank/DDBJ whole genome shotgun (WGS) entry which is preliminary data.</text>
</comment>